<feature type="compositionally biased region" description="Low complexity" evidence="6">
    <location>
        <begin position="850"/>
        <end position="865"/>
    </location>
</feature>
<dbReference type="PANTHER" id="PTHR35391:SF5">
    <property type="entry name" value="DUF6590 DOMAIN-CONTAINING PROTEIN"/>
    <property type="match status" value="1"/>
</dbReference>
<feature type="compositionally biased region" description="Low complexity" evidence="6">
    <location>
        <begin position="655"/>
        <end position="664"/>
    </location>
</feature>
<dbReference type="SMART" id="SM00317">
    <property type="entry name" value="SET"/>
    <property type="match status" value="1"/>
</dbReference>
<evidence type="ECO:0000256" key="2">
    <source>
        <dbReference type="ARBA" id="ARBA00023155"/>
    </source>
</evidence>
<dbReference type="CDD" id="cd00086">
    <property type="entry name" value="homeodomain"/>
    <property type="match status" value="1"/>
</dbReference>
<dbReference type="PANTHER" id="PTHR35391">
    <property type="entry name" value="C2H2-TYPE DOMAIN-CONTAINING PROTEIN-RELATED"/>
    <property type="match status" value="1"/>
</dbReference>
<dbReference type="InterPro" id="IPR017970">
    <property type="entry name" value="Homeobox_CS"/>
</dbReference>
<dbReference type="PROSITE" id="PS50071">
    <property type="entry name" value="HOMEOBOX_2"/>
    <property type="match status" value="1"/>
</dbReference>
<feature type="region of interest" description="Disordered" evidence="6">
    <location>
        <begin position="694"/>
        <end position="764"/>
    </location>
</feature>
<evidence type="ECO:0000259" key="8">
    <source>
        <dbReference type="PROSITE" id="PS50280"/>
    </source>
</evidence>
<feature type="compositionally biased region" description="Low complexity" evidence="6">
    <location>
        <begin position="717"/>
        <end position="729"/>
    </location>
</feature>
<feature type="region of interest" description="Disordered" evidence="6">
    <location>
        <begin position="829"/>
        <end position="1026"/>
    </location>
</feature>
<feature type="compositionally biased region" description="Basic and acidic residues" evidence="6">
    <location>
        <begin position="829"/>
        <end position="849"/>
    </location>
</feature>
<comment type="caution">
    <text evidence="9">The sequence shown here is derived from an EMBL/GenBank/DDBJ whole genome shotgun (WGS) entry which is preliminary data.</text>
</comment>
<dbReference type="InterPro" id="IPR001356">
    <property type="entry name" value="HD"/>
</dbReference>
<dbReference type="Gene3D" id="1.10.10.60">
    <property type="entry name" value="Homeodomain-like"/>
    <property type="match status" value="1"/>
</dbReference>
<reference evidence="9" key="2">
    <citation type="submission" date="2020-04" db="EMBL/GenBank/DDBJ databases">
        <authorList>
            <person name="Santos R.A.C."/>
            <person name="Steenwyk J.L."/>
            <person name="Rivero-Menendez O."/>
            <person name="Mead M.E."/>
            <person name="Silva L.P."/>
            <person name="Bastos R.W."/>
            <person name="Alastruey-Izquierdo A."/>
            <person name="Goldman G.H."/>
            <person name="Rokas A."/>
        </authorList>
    </citation>
    <scope>NUCLEOTIDE SEQUENCE</scope>
    <source>
        <strain evidence="9">CNM-CM8927</strain>
    </source>
</reference>
<dbReference type="Gene3D" id="2.170.270.10">
    <property type="entry name" value="SET domain"/>
    <property type="match status" value="1"/>
</dbReference>
<dbReference type="EMBL" id="JAAAPU010000092">
    <property type="protein sequence ID" value="KAF4202922.1"/>
    <property type="molecule type" value="Genomic_DNA"/>
</dbReference>
<proteinExistence type="predicted"/>
<dbReference type="GO" id="GO:0005634">
    <property type="term" value="C:nucleus"/>
    <property type="evidence" value="ECO:0007669"/>
    <property type="project" value="UniProtKB-SubCell"/>
</dbReference>
<protein>
    <recommendedName>
        <fullName evidence="11">Homeobox domain-containing protein</fullName>
    </recommendedName>
</protein>
<evidence type="ECO:0000256" key="1">
    <source>
        <dbReference type="ARBA" id="ARBA00023125"/>
    </source>
</evidence>
<evidence type="ECO:0000256" key="3">
    <source>
        <dbReference type="ARBA" id="ARBA00023242"/>
    </source>
</evidence>
<sequence length="1335" mass="150609">MAIAAKAAKCARHLEKVAQAATSDEARQVWENQIFRFNLWSGNNFVFAPTRASMDWRLRNAAVLESSMCELLDDLQSSLIRASATMKAASVQEEADQHDTVSTTLEELFRLSRAVRRSGILRRFVKIGYYVEYDENGVNLTEEFRNGVERVVQFRLKHAPASEDLKRRLVDTICLRQQHFAYLRAKWEKAKPKPSDTITAPVITKSALGATFSVTGSISSSTHKLRKKEMIATQIPVPSMMTATTAQAQRVRRERSIQSAVSKEHEEVECSHDNLPLPPKIPLHADEYECPFCYMVCSSGEFSGERWKKHIVQDITPFFCILDACRTPNALYESGRDWVKHMKTEHVQGGWTCMDESHNETLFFNSDSAFKEHMVSCHEDAFSEDELDGIADASYLRVPVDSVINVCPFCPIDTQVNVPTEKIITHVAEHLLSFAQISLSWLMEGEASDLQSSHAWSSQDQPEDSFSKSITPQKGRPNKVVRRVRNLYHGLDELAKERPNKVVWRVRNLYHGLGELAKERVAKRYRYITYGSNVSSERRQPDSPDSEDEVYAIDPEYIPELEDLPDVDENTCNLLWQNVRKELHLPPLDHRPPDSLYAFQVQGTDYNEPHTRDTSTMNLHRPRSRSRSRSSRSKHTLRDAALGAAIGISAISVAKPRNCSQSRSRSPRKSKSRQSSFSQSSYIGIALPAPKSAKFGSSFTASSENRKKRRTKKRKGISSFNISSSSSSSVDDDLVFGSVNARRSPKSEKNGGKKDPGDVDWASPGLSVTASALAPRLTKEQVETLEAQFQAHPKPSSNVKRHLAAQINLSVPRVAKWFQTRRAKAKQEKRLEEFERMQKAKAKAEEAVRNKSGSADDASDSNQSDKTTKEETDKANDTKKSESGASGEQKKTSTSSRLKHHKTRSESAREAAYHRRDQRRGETLAGKDSRSGPYDYTSSATSSEVWEDVDSEGQSSSSVHFAPALGETGRFGSDDSPTRPTAGPESNNRVNRYDNDYLRPIGSQVGNVRRHSESPPQPRMLRRQGSLDTFDRFPSRRIDEDFREQMSPNKSLGPSIPLYSNEFLHLYDHDQDYAPMNSNLFVSLPLAADLASWVTEPIALARVSNGRLSRDIFTWSDTALDPSLWPSLSTEIITDPSINIEGQHPTWKVLRTRESISKDHIVGEITGKIGLLRDYCLDPSNHWQELHHPEPFVFFHPQLPIYIDSRHEGSILRYIRRSCQPNVTIKTYITNEVEYHFCFVAKEDISANSEITVMWYLDPQLFESMHGLVKQEPSDSAQEVAAIRISNVLANFGGCACEPPANCLLASVDRRRHTAVLPYDVVIAEWESLDREKVE</sequence>
<evidence type="ECO:0000256" key="4">
    <source>
        <dbReference type="PROSITE-ProRule" id="PRU00108"/>
    </source>
</evidence>
<evidence type="ECO:0000259" key="7">
    <source>
        <dbReference type="PROSITE" id="PS50071"/>
    </source>
</evidence>
<feature type="region of interest" description="Disordered" evidence="6">
    <location>
        <begin position="606"/>
        <end position="639"/>
    </location>
</feature>
<dbReference type="Pfam" id="PF00046">
    <property type="entry name" value="Homeodomain"/>
    <property type="match status" value="1"/>
</dbReference>
<evidence type="ECO:0000313" key="10">
    <source>
        <dbReference type="Proteomes" id="UP000649114"/>
    </source>
</evidence>
<organism evidence="9 10">
    <name type="scientific">Aspergillus lentulus</name>
    <dbReference type="NCBI Taxonomy" id="293939"/>
    <lineage>
        <taxon>Eukaryota</taxon>
        <taxon>Fungi</taxon>
        <taxon>Dikarya</taxon>
        <taxon>Ascomycota</taxon>
        <taxon>Pezizomycotina</taxon>
        <taxon>Eurotiomycetes</taxon>
        <taxon>Eurotiomycetidae</taxon>
        <taxon>Eurotiales</taxon>
        <taxon>Aspergillaceae</taxon>
        <taxon>Aspergillus</taxon>
        <taxon>Aspergillus subgen. Fumigati</taxon>
    </lineage>
</organism>
<feature type="domain" description="SET" evidence="8">
    <location>
        <begin position="1126"/>
        <end position="1256"/>
    </location>
</feature>
<evidence type="ECO:0000256" key="6">
    <source>
        <dbReference type="SAM" id="MobiDB-lite"/>
    </source>
</evidence>
<evidence type="ECO:0008006" key="11">
    <source>
        <dbReference type="Google" id="ProtNLM"/>
    </source>
</evidence>
<accession>A0AAN6BNM7</accession>
<dbReference type="Pfam" id="PF26082">
    <property type="entry name" value="zf-C2H2_AcuF"/>
    <property type="match status" value="1"/>
</dbReference>
<gene>
    <name evidence="9" type="ORF">CNMCM8927_009439</name>
</gene>
<keyword evidence="2 4" id="KW-0371">Homeobox</keyword>
<dbReference type="InterPro" id="IPR001214">
    <property type="entry name" value="SET_dom"/>
</dbReference>
<feature type="DNA-binding region" description="Homeobox" evidence="4">
    <location>
        <begin position="778"/>
        <end position="829"/>
    </location>
</feature>
<keyword evidence="3 4" id="KW-0539">Nucleus</keyword>
<dbReference type="SUPFAM" id="SSF82199">
    <property type="entry name" value="SET domain"/>
    <property type="match status" value="1"/>
</dbReference>
<feature type="compositionally biased region" description="Basic residues" evidence="6">
    <location>
        <begin position="620"/>
        <end position="635"/>
    </location>
</feature>
<dbReference type="PROSITE" id="PS00027">
    <property type="entry name" value="HOMEOBOX_1"/>
    <property type="match status" value="1"/>
</dbReference>
<feature type="compositionally biased region" description="Basic and acidic residues" evidence="6">
    <location>
        <begin position="866"/>
        <end position="882"/>
    </location>
</feature>
<keyword evidence="1 4" id="KW-0238">DNA-binding</keyword>
<dbReference type="SUPFAM" id="SSF46689">
    <property type="entry name" value="Homeodomain-like"/>
    <property type="match status" value="1"/>
</dbReference>
<dbReference type="PROSITE" id="PS50280">
    <property type="entry name" value="SET"/>
    <property type="match status" value="1"/>
</dbReference>
<dbReference type="InterPro" id="IPR058925">
    <property type="entry name" value="zf-C2H2_AcuF"/>
</dbReference>
<reference evidence="9" key="1">
    <citation type="journal article" date="2020" name="bioRxiv">
        <title>Genomic and phenotypic heterogeneity of clinical isolates of the human pathogens Aspergillus fumigatus, Aspergillus lentulus and Aspergillus fumigatiaffinis.</title>
        <authorList>
            <person name="dos Santos R.A.C."/>
            <person name="Steenwyk J.L."/>
            <person name="Rivero-Menendez O."/>
            <person name="Mead M.E."/>
            <person name="Silva L.P."/>
            <person name="Bastos R.W."/>
            <person name="Alastruey-Izquierdo A."/>
            <person name="Goldman G.H."/>
            <person name="Rokas A."/>
        </authorList>
    </citation>
    <scope>NUCLEOTIDE SEQUENCE</scope>
    <source>
        <strain evidence="9">CNM-CM8927</strain>
    </source>
</reference>
<feature type="region of interest" description="Disordered" evidence="6">
    <location>
        <begin position="452"/>
        <end position="477"/>
    </location>
</feature>
<dbReference type="GO" id="GO:0003677">
    <property type="term" value="F:DNA binding"/>
    <property type="evidence" value="ECO:0007669"/>
    <property type="project" value="UniProtKB-UniRule"/>
</dbReference>
<evidence type="ECO:0000256" key="5">
    <source>
        <dbReference type="RuleBase" id="RU000682"/>
    </source>
</evidence>
<evidence type="ECO:0000313" key="9">
    <source>
        <dbReference type="EMBL" id="KAF4202922.1"/>
    </source>
</evidence>
<dbReference type="GO" id="GO:0000981">
    <property type="term" value="F:DNA-binding transcription factor activity, RNA polymerase II-specific"/>
    <property type="evidence" value="ECO:0007669"/>
    <property type="project" value="InterPro"/>
</dbReference>
<name>A0AAN6BNM7_ASPLE</name>
<feature type="region of interest" description="Disordered" evidence="6">
    <location>
        <begin position="655"/>
        <end position="681"/>
    </location>
</feature>
<dbReference type="Proteomes" id="UP000649114">
    <property type="component" value="Unassembled WGS sequence"/>
</dbReference>
<dbReference type="InterPro" id="IPR009057">
    <property type="entry name" value="Homeodomain-like_sf"/>
</dbReference>
<feature type="compositionally biased region" description="Basic and acidic residues" evidence="6">
    <location>
        <begin position="745"/>
        <end position="757"/>
    </location>
</feature>
<dbReference type="Pfam" id="PF00856">
    <property type="entry name" value="SET"/>
    <property type="match status" value="1"/>
</dbReference>
<dbReference type="InterPro" id="IPR046341">
    <property type="entry name" value="SET_dom_sf"/>
</dbReference>
<feature type="domain" description="Homeobox" evidence="7">
    <location>
        <begin position="776"/>
        <end position="828"/>
    </location>
</feature>
<comment type="subcellular location">
    <subcellularLocation>
        <location evidence="4 5">Nucleus</location>
    </subcellularLocation>
</comment>
<feature type="compositionally biased region" description="Basic and acidic residues" evidence="6">
    <location>
        <begin position="904"/>
        <end position="930"/>
    </location>
</feature>
<feature type="compositionally biased region" description="Basic residues" evidence="6">
    <location>
        <begin position="706"/>
        <end position="716"/>
    </location>
</feature>
<dbReference type="SMART" id="SM00389">
    <property type="entry name" value="HOX"/>
    <property type="match status" value="1"/>
</dbReference>